<dbReference type="EMBL" id="JBHRYJ010000004">
    <property type="protein sequence ID" value="MFC3677264.1"/>
    <property type="molecule type" value="Genomic_DNA"/>
</dbReference>
<dbReference type="Proteomes" id="UP001595711">
    <property type="component" value="Unassembled WGS sequence"/>
</dbReference>
<dbReference type="Pfam" id="PF00581">
    <property type="entry name" value="Rhodanese"/>
    <property type="match status" value="1"/>
</dbReference>
<gene>
    <name evidence="2" type="ORF">ACFOOQ_17040</name>
</gene>
<name>A0ABV7VID7_9PROT</name>
<dbReference type="Gene3D" id="3.40.250.10">
    <property type="entry name" value="Rhodanese-like domain"/>
    <property type="match status" value="1"/>
</dbReference>
<dbReference type="InterPro" id="IPR036873">
    <property type="entry name" value="Rhodanese-like_dom_sf"/>
</dbReference>
<dbReference type="InterPro" id="IPR001763">
    <property type="entry name" value="Rhodanese-like_dom"/>
</dbReference>
<organism evidence="2 3">
    <name type="scientific">Ferrovibrio xuzhouensis</name>
    <dbReference type="NCBI Taxonomy" id="1576914"/>
    <lineage>
        <taxon>Bacteria</taxon>
        <taxon>Pseudomonadati</taxon>
        <taxon>Pseudomonadota</taxon>
        <taxon>Alphaproteobacteria</taxon>
        <taxon>Rhodospirillales</taxon>
        <taxon>Rhodospirillaceae</taxon>
        <taxon>Ferrovibrio</taxon>
    </lineage>
</organism>
<evidence type="ECO:0000313" key="2">
    <source>
        <dbReference type="EMBL" id="MFC3677264.1"/>
    </source>
</evidence>
<evidence type="ECO:0000259" key="1">
    <source>
        <dbReference type="PROSITE" id="PS50206"/>
    </source>
</evidence>
<dbReference type="InterPro" id="IPR050229">
    <property type="entry name" value="GlpE_sulfurtransferase"/>
</dbReference>
<dbReference type="SMART" id="SM00450">
    <property type="entry name" value="RHOD"/>
    <property type="match status" value="1"/>
</dbReference>
<feature type="domain" description="Rhodanese" evidence="1">
    <location>
        <begin position="21"/>
        <end position="109"/>
    </location>
</feature>
<accession>A0ABV7VID7</accession>
<sequence length="111" mass="12340">MTITDLPAEIAVGDLDDWRKAGRDIAVLDVREDWEVALCALADSLKIPMQQIPARKAELPQDKPLVVMCHHGGRSRQVMQWLRANGFPQAINLAGGIHAWAEQIDPGMARY</sequence>
<reference evidence="3" key="1">
    <citation type="journal article" date="2019" name="Int. J. Syst. Evol. Microbiol.">
        <title>The Global Catalogue of Microorganisms (GCM) 10K type strain sequencing project: providing services to taxonomists for standard genome sequencing and annotation.</title>
        <authorList>
            <consortium name="The Broad Institute Genomics Platform"/>
            <consortium name="The Broad Institute Genome Sequencing Center for Infectious Disease"/>
            <person name="Wu L."/>
            <person name="Ma J."/>
        </authorList>
    </citation>
    <scope>NUCLEOTIDE SEQUENCE [LARGE SCALE GENOMIC DNA]</scope>
    <source>
        <strain evidence="3">KCTC 42182</strain>
    </source>
</reference>
<protein>
    <submittedName>
        <fullName evidence="2">Rhodanese-like domain-containing protein</fullName>
    </submittedName>
</protein>
<dbReference type="RefSeq" id="WP_379728805.1">
    <property type="nucleotide sequence ID" value="NZ_JBHRYJ010000004.1"/>
</dbReference>
<dbReference type="PROSITE" id="PS50206">
    <property type="entry name" value="RHODANESE_3"/>
    <property type="match status" value="1"/>
</dbReference>
<dbReference type="PANTHER" id="PTHR43031">
    <property type="entry name" value="FAD-DEPENDENT OXIDOREDUCTASE"/>
    <property type="match status" value="1"/>
</dbReference>
<proteinExistence type="predicted"/>
<dbReference type="SUPFAM" id="SSF52821">
    <property type="entry name" value="Rhodanese/Cell cycle control phosphatase"/>
    <property type="match status" value="1"/>
</dbReference>
<evidence type="ECO:0000313" key="3">
    <source>
        <dbReference type="Proteomes" id="UP001595711"/>
    </source>
</evidence>
<keyword evidence="3" id="KW-1185">Reference proteome</keyword>
<comment type="caution">
    <text evidence="2">The sequence shown here is derived from an EMBL/GenBank/DDBJ whole genome shotgun (WGS) entry which is preliminary data.</text>
</comment>
<dbReference type="PANTHER" id="PTHR43031:SF17">
    <property type="entry name" value="SULFURTRANSFERASE YTWF-RELATED"/>
    <property type="match status" value="1"/>
</dbReference>